<evidence type="ECO:0000313" key="2">
    <source>
        <dbReference type="Proteomes" id="UP000000758"/>
    </source>
</evidence>
<proteinExistence type="predicted"/>
<organism evidence="1 2">
    <name type="scientific">Cenarchaeum symbiosum (strain A)</name>
    <dbReference type="NCBI Taxonomy" id="414004"/>
    <lineage>
        <taxon>Archaea</taxon>
        <taxon>Nitrososphaerota</taxon>
        <taxon>Candidatus Cenarchaeales</taxon>
        <taxon>Candidatus Cenarchaeaceae</taxon>
        <taxon>Candidatus Cenarchaeum</taxon>
    </lineage>
</organism>
<evidence type="ECO:0008006" key="3">
    <source>
        <dbReference type="Google" id="ProtNLM"/>
    </source>
</evidence>
<sequence length="44" mass="5320">MISTVLYLMLKCEYCTKYFEDTRDGLIEKTFHVLLHPTNLLNRR</sequence>
<protein>
    <recommendedName>
        <fullName evidence="3">C2H2-type domain-containing protein</fullName>
    </recommendedName>
</protein>
<dbReference type="STRING" id="414004.CENSYa_1122"/>
<gene>
    <name evidence="1" type="ordered locus">CENSYa_1122</name>
</gene>
<dbReference type="AlphaFoldDB" id="A0RWN4"/>
<keyword evidence="2" id="KW-1185">Reference proteome</keyword>
<dbReference type="EMBL" id="DP000238">
    <property type="protein sequence ID" value="ABK77751.1"/>
    <property type="molecule type" value="Genomic_DNA"/>
</dbReference>
<name>A0RWN4_CENSY</name>
<dbReference type="Proteomes" id="UP000000758">
    <property type="component" value="Chromosome"/>
</dbReference>
<dbReference type="EnsemblBacteria" id="ABK77751">
    <property type="protein sequence ID" value="ABK77751"/>
    <property type="gene ID" value="CENSYa_1122"/>
</dbReference>
<dbReference type="KEGG" id="csy:CENSYa_1122"/>
<accession>A0RWN4</accession>
<dbReference type="HOGENOM" id="CLU_217787_0_0_2"/>
<evidence type="ECO:0000313" key="1">
    <source>
        <dbReference type="EMBL" id="ABK77751.1"/>
    </source>
</evidence>
<reference evidence="1 2" key="1">
    <citation type="journal article" date="2006" name="Proc. Natl. Acad. Sci. U.S.A.">
        <title>Genomic analysis of the uncultivated marine crenarchaeote Cenarchaeum symbiosum.</title>
        <authorList>
            <person name="Hallam S.J."/>
            <person name="Konstantinidis K.T."/>
            <person name="Putnam N."/>
            <person name="Schleper C."/>
            <person name="Watanabe Y."/>
            <person name="Sugahara J."/>
            <person name="Preston C."/>
            <person name="de la Torre J."/>
            <person name="Richardson P.M."/>
            <person name="DeLong E.F."/>
        </authorList>
    </citation>
    <scope>NUCLEOTIDE SEQUENCE [LARGE SCALE GENOMIC DNA]</scope>
    <source>
        <strain evidence="2">A</strain>
    </source>
</reference>